<evidence type="ECO:0000313" key="5">
    <source>
        <dbReference type="EMBL" id="AIB05276.1"/>
    </source>
</evidence>
<proteinExistence type="inferred from homology"/>
<evidence type="ECO:0000313" key="4">
    <source>
        <dbReference type="EMBL" id="ABZ04023.1"/>
    </source>
</evidence>
<dbReference type="PROSITE" id="PS50097">
    <property type="entry name" value="BTB"/>
    <property type="match status" value="1"/>
</dbReference>
<dbReference type="InterPro" id="IPR011333">
    <property type="entry name" value="SKP1/BTB/POZ_sf"/>
</dbReference>
<dbReference type="GO" id="GO:0016567">
    <property type="term" value="P:protein ubiquitination"/>
    <property type="evidence" value="ECO:0007669"/>
    <property type="project" value="InterPro"/>
</dbReference>
<dbReference type="InterPro" id="IPR008974">
    <property type="entry name" value="TRAF-like"/>
</dbReference>
<gene>
    <name evidence="6" type="primary">LOC103634409</name>
    <name evidence="5" type="synonym">TRAF1</name>
</gene>
<protein>
    <submittedName>
        <fullName evidence="4">MAB1</fullName>
    </submittedName>
    <submittedName>
        <fullName evidence="6">TNF receptor associated factor 1</fullName>
    </submittedName>
    <submittedName>
        <fullName evidence="5">TRAF transcription factor</fullName>
    </submittedName>
</protein>
<organism evidence="4">
    <name type="scientific">Zea mays</name>
    <name type="common">Maize</name>
    <dbReference type="NCBI Taxonomy" id="4577"/>
    <lineage>
        <taxon>Eukaryota</taxon>
        <taxon>Viridiplantae</taxon>
        <taxon>Streptophyta</taxon>
        <taxon>Embryophyta</taxon>
        <taxon>Tracheophyta</taxon>
        <taxon>Spermatophyta</taxon>
        <taxon>Magnoliopsida</taxon>
        <taxon>Liliopsida</taxon>
        <taxon>Poales</taxon>
        <taxon>Poaceae</taxon>
        <taxon>PACMAD clade</taxon>
        <taxon>Panicoideae</taxon>
        <taxon>Andropogonodae</taxon>
        <taxon>Andropogoneae</taxon>
        <taxon>Tripsacinae</taxon>
        <taxon>Zea</taxon>
    </lineage>
</organism>
<dbReference type="Pfam" id="PF24570">
    <property type="entry name" value="BACK_BPM_SPOP"/>
    <property type="match status" value="1"/>
</dbReference>
<dbReference type="KEGG" id="zma:103634409"/>
<dbReference type="CDD" id="cd00121">
    <property type="entry name" value="MATH"/>
    <property type="match status" value="1"/>
</dbReference>
<evidence type="ECO:0000313" key="7">
    <source>
        <dbReference type="Proteomes" id="UP000007305"/>
    </source>
</evidence>
<dbReference type="EMBL" id="KJ727785">
    <property type="protein sequence ID" value="AIB05276.1"/>
    <property type="molecule type" value="Genomic_DNA"/>
</dbReference>
<dbReference type="InterPro" id="IPR002083">
    <property type="entry name" value="MATH/TRAF_dom"/>
</dbReference>
<dbReference type="OrthoDB" id="598013at2759"/>
<dbReference type="SUPFAM" id="SSF54695">
    <property type="entry name" value="POZ domain"/>
    <property type="match status" value="1"/>
</dbReference>
<dbReference type="SUPFAM" id="SSF49599">
    <property type="entry name" value="TRAF domain-like"/>
    <property type="match status" value="1"/>
</dbReference>
<dbReference type="InterPro" id="IPR000210">
    <property type="entry name" value="BTB/POZ_dom"/>
</dbReference>
<evidence type="ECO:0000313" key="6">
    <source>
        <dbReference type="EnsemblPlants" id="Zm00001eb328550_P001"/>
    </source>
</evidence>
<dbReference type="HOGENOM" id="CLU_004253_2_2_1"/>
<dbReference type="Pfam" id="PF00651">
    <property type="entry name" value="BTB"/>
    <property type="match status" value="1"/>
</dbReference>
<dbReference type="Gene3D" id="3.30.710.10">
    <property type="entry name" value="Potassium Channel Kv1.1, Chain A"/>
    <property type="match status" value="1"/>
</dbReference>
<dbReference type="EMBL" id="EU344973">
    <property type="protein sequence ID" value="ABZ04023.1"/>
    <property type="molecule type" value="Genomic_DNA"/>
</dbReference>
<dbReference type="PANTHER" id="PTHR26379">
    <property type="entry name" value="BTB/POZ AND MATH DOMAIN-CONTAINING PROTEIN 1"/>
    <property type="match status" value="1"/>
</dbReference>
<reference evidence="5" key="2">
    <citation type="submission" date="2014-04" db="EMBL/GenBank/DDBJ databases">
        <title>The Maize TFome - Development of a transcription factor open reading frame collection for functional genomics.</title>
        <authorList>
            <person name="Burdo B."/>
            <person name="Gray J."/>
            <person name="Goetting-Minesky M.P."/>
            <person name="Wittler B."/>
            <person name="Hunt M."/>
            <person name="Li T."/>
            <person name="Velliquette D."/>
            <person name="Thomas J."/>
            <person name="Gentzel I."/>
            <person name="Dos Santos Brito M."/>
            <person name="Mejia-Guerra M.K."/>
            <person name="Connolly L.N."/>
            <person name="Qaisi D."/>
            <person name="Li W."/>
            <person name="Casas M.I."/>
            <person name="Doseff A.I."/>
            <person name="Grotewold E."/>
        </authorList>
    </citation>
    <scope>NUCLEOTIDE SEQUENCE</scope>
</reference>
<dbReference type="Gramene" id="Zm00001eb328550_T001">
    <property type="protein sequence ID" value="Zm00001eb328550_P001"/>
    <property type="gene ID" value="Zm00001eb328550"/>
</dbReference>
<evidence type="ECO:0000256" key="2">
    <source>
        <dbReference type="ARBA" id="ARBA00010846"/>
    </source>
</evidence>
<dbReference type="EnsemblPlants" id="Zm00001eb328550_T001">
    <property type="protein sequence ID" value="Zm00001eb328550_P001"/>
    <property type="gene ID" value="Zm00001eb328550"/>
</dbReference>
<keyword evidence="7" id="KW-1185">Reference proteome</keyword>
<reference evidence="7" key="3">
    <citation type="submission" date="2015-12" db="EMBL/GenBank/DDBJ databases">
        <title>Update maize B73 reference genome by single molecule sequencing technologies.</title>
        <authorList>
            <consortium name="Maize Genome Sequencing Project"/>
            <person name="Ware D."/>
        </authorList>
    </citation>
    <scope>NUCLEOTIDE SEQUENCE [LARGE SCALE GENOMIC DNA]</scope>
    <source>
        <strain evidence="7">cv. B73</strain>
    </source>
</reference>
<dbReference type="GeneID" id="103634409"/>
<dbReference type="Proteomes" id="UP000007305">
    <property type="component" value="Chromosome 7"/>
</dbReference>
<feature type="domain" description="BTB" evidence="3">
    <location>
        <begin position="184"/>
        <end position="245"/>
    </location>
</feature>
<name>B0ZC06_MAIZE</name>
<comment type="similarity">
    <text evidence="2">Belongs to the Tdpoz family.</text>
</comment>
<dbReference type="InterPro" id="IPR045005">
    <property type="entry name" value="BPM1-6"/>
</dbReference>
<sequence length="347" mass="37997">MAGLLPQHPATVDMSDSVLISSCFTHKFKINYVETEKVAVEHSVRSEQILAGGHLWRIICFPRRIGGMKESNVEYLSIYLCHESESKDVKAVFEAFVMYKEGTPSLAHKKKLVHVFSPKAGGRHIHGWPCFVERSVLQSFYVTNSGSFVIVGAVKVLQEDPLDVPPSNLGIHLGGLLLGSTDGSDVSFVVGGERFAAHRAVLAARSPVFKAQFFGSMAEATMSSITLHGITAATFKAMLRFVYTDACPEEAPSEAFQDLLAAADRFQLDRLKILCASKLWNNVSVDTVSATLICAEIYNCPQLKRKCIGFFGEGKGFKTKAVLTDGFAQLSQQFPSILDELRKKVGA</sequence>
<reference evidence="6" key="5">
    <citation type="submission" date="2021-05" db="UniProtKB">
        <authorList>
            <consortium name="EnsemblPlants"/>
        </authorList>
    </citation>
    <scope>IDENTIFICATION</scope>
    <source>
        <strain evidence="6">cv. B73</strain>
    </source>
</reference>
<comment type="pathway">
    <text evidence="1">Protein modification; protein ubiquitination.</text>
</comment>
<dbReference type="Pfam" id="PF22486">
    <property type="entry name" value="MATH_2"/>
    <property type="match status" value="1"/>
</dbReference>
<dbReference type="SMART" id="SM00225">
    <property type="entry name" value="BTB"/>
    <property type="match status" value="1"/>
</dbReference>
<reference evidence="6" key="4">
    <citation type="submission" date="2019-07" db="EMBL/GenBank/DDBJ databases">
        <authorList>
            <person name="Seetharam A."/>
            <person name="Woodhouse M."/>
            <person name="Cannon E."/>
        </authorList>
    </citation>
    <scope>NUCLEOTIDE SEQUENCE [LARGE SCALE GENOMIC DNA]</scope>
    <source>
        <strain evidence="6">cv. B73</strain>
    </source>
</reference>
<evidence type="ECO:0000256" key="1">
    <source>
        <dbReference type="ARBA" id="ARBA00004906"/>
    </source>
</evidence>
<dbReference type="PANTHER" id="PTHR26379:SF469">
    <property type="entry name" value="MAB1"/>
    <property type="match status" value="1"/>
</dbReference>
<reference evidence="4" key="1">
    <citation type="journal article" date="2012" name="Plant Cell">
        <title>Germline-specific MATH-BTB substrate adaptor MAB1 regulates spindle length and nuclei identity in maize.</title>
        <authorList>
            <person name="Juranic M."/>
            <person name="Srilunchang K.O."/>
            <person name="Krohn N.G."/>
            <person name="Leljak-Levanic D."/>
            <person name="Sprunck S."/>
            <person name="Dresselhaus T."/>
        </authorList>
    </citation>
    <scope>NUCLEOTIDE SEQUENCE</scope>
</reference>
<dbReference type="ExpressionAtlas" id="B0ZC06">
    <property type="expression patterns" value="baseline"/>
</dbReference>
<dbReference type="InterPro" id="IPR056423">
    <property type="entry name" value="BACK_BPM_SPOP"/>
</dbReference>
<dbReference type="Gene3D" id="2.60.210.10">
    <property type="entry name" value="Apoptosis, Tumor Necrosis Factor Receptor Associated Protein 2, Chain A"/>
    <property type="match status" value="1"/>
</dbReference>
<dbReference type="RefSeq" id="XP_008654157.1">
    <property type="nucleotide sequence ID" value="XM_008655935.3"/>
</dbReference>
<dbReference type="SMR" id="B0ZC06"/>
<dbReference type="AlphaFoldDB" id="B0ZC06"/>
<accession>B0ZC06</accession>
<evidence type="ECO:0000259" key="3">
    <source>
        <dbReference type="PROSITE" id="PS50097"/>
    </source>
</evidence>